<dbReference type="Gene3D" id="1.25.40.10">
    <property type="entry name" value="Tetratricopeptide repeat domain"/>
    <property type="match status" value="2"/>
</dbReference>
<evidence type="ECO:0000313" key="7">
    <source>
        <dbReference type="Proteomes" id="UP001595841"/>
    </source>
</evidence>
<feature type="coiled-coil region" evidence="2">
    <location>
        <begin position="433"/>
        <end position="464"/>
    </location>
</feature>
<sequence length="656" mass="75674">MRFPPFFSLLLLVFLFAIQTGSAQTKKIDSLQNLLKTASDTTEVNLLNSLGVNLRSFDKEKALDLFEESIAKSKEIGYLEGETQALYSIGLTYGMTGDYVESLDYLNQCLVMAKQHEDYERINFIYNAMGIVYKRIGDYPKSQSYYLKRIKLVDSLQLDQNLSSPYINLGVLYSLMGEHDKAIESYEMALETYKGPDRKSLENNVLYNLGEIDFEKGNYEAALDKLLRATTYLEKVNNNIELCSLYLNIGNCYQELGQWKLAQDYYIRSLALAEQLSIKQEIARIQSGLANLMFLQKRYDEAMTYSNESLGALDSLSGYKLKHDAHEIAYKIYEARGQYTKAIHHLSQSIAYKDSLLNETKIKEIQNLQIQHDVYLKDREIKENELQLELLNTSVSLNNKRMVYLSIILVLLLFSAGLLYFRYLNKKKSNRILHEKNNLISQQKEVIERMNSQLEKRMLRAQMNPHFIFNSLSSIRYLVSSGDKEAALTYLNKFSKLLRQVLETSVNVSLVLHEEIELLKIYVELEALRFDNSFSYSFNIDENLDLHQHEVPMLLVQPYIENAILHGLLPKEGPKKLSVSFKDKMNHIESIIEDNGVGFDSSKNQRNTREKSRGMSITAKRIEVLKKFSNEELVKIENLNEGKETGTRVTILIPKE</sequence>
<keyword evidence="2" id="KW-0175">Coiled coil</keyword>
<dbReference type="InterPro" id="IPR010559">
    <property type="entry name" value="Sig_transdc_His_kin_internal"/>
</dbReference>
<feature type="transmembrane region" description="Helical" evidence="3">
    <location>
        <begin position="402"/>
        <end position="421"/>
    </location>
</feature>
<dbReference type="SUPFAM" id="SSF55874">
    <property type="entry name" value="ATPase domain of HSP90 chaperone/DNA topoisomerase II/histidine kinase"/>
    <property type="match status" value="1"/>
</dbReference>
<dbReference type="Pfam" id="PF06580">
    <property type="entry name" value="His_kinase"/>
    <property type="match status" value="1"/>
</dbReference>
<reference evidence="7" key="1">
    <citation type="journal article" date="2019" name="Int. J. Syst. Evol. Microbiol.">
        <title>The Global Catalogue of Microorganisms (GCM) 10K type strain sequencing project: providing services to taxonomists for standard genome sequencing and annotation.</title>
        <authorList>
            <consortium name="The Broad Institute Genomics Platform"/>
            <consortium name="The Broad Institute Genome Sequencing Center for Infectious Disease"/>
            <person name="Wu L."/>
            <person name="Ma J."/>
        </authorList>
    </citation>
    <scope>NUCLEOTIDE SEQUENCE [LARGE SCALE GENOMIC DNA]</scope>
    <source>
        <strain evidence="7">CGMCC 1.15774</strain>
    </source>
</reference>
<dbReference type="RefSeq" id="WP_379764051.1">
    <property type="nucleotide sequence ID" value="NZ_JBHSCL010000004.1"/>
</dbReference>
<dbReference type="InterPro" id="IPR019734">
    <property type="entry name" value="TPR_rpt"/>
</dbReference>
<keyword evidence="4" id="KW-0732">Signal</keyword>
<dbReference type="PANTHER" id="PTHR34220:SF7">
    <property type="entry name" value="SENSOR HISTIDINE KINASE YPDA"/>
    <property type="match status" value="1"/>
</dbReference>
<feature type="chain" id="PRO_5047145920" evidence="4">
    <location>
        <begin position="24"/>
        <end position="656"/>
    </location>
</feature>
<evidence type="ECO:0000259" key="5">
    <source>
        <dbReference type="Pfam" id="PF06580"/>
    </source>
</evidence>
<dbReference type="SUPFAM" id="SSF48452">
    <property type="entry name" value="TPR-like"/>
    <property type="match status" value="2"/>
</dbReference>
<keyword evidence="1" id="KW-0802">TPR repeat</keyword>
<dbReference type="PROSITE" id="PS50293">
    <property type="entry name" value="TPR_REGION"/>
    <property type="match status" value="1"/>
</dbReference>
<dbReference type="PROSITE" id="PS50005">
    <property type="entry name" value="TPR"/>
    <property type="match status" value="3"/>
</dbReference>
<gene>
    <name evidence="6" type="ORF">ACFOWS_09940</name>
</gene>
<evidence type="ECO:0000256" key="4">
    <source>
        <dbReference type="SAM" id="SignalP"/>
    </source>
</evidence>
<evidence type="ECO:0000313" key="6">
    <source>
        <dbReference type="EMBL" id="MFC4220456.1"/>
    </source>
</evidence>
<dbReference type="InterPro" id="IPR011990">
    <property type="entry name" value="TPR-like_helical_dom_sf"/>
</dbReference>
<dbReference type="SMART" id="SM00028">
    <property type="entry name" value="TPR"/>
    <property type="match status" value="7"/>
</dbReference>
<dbReference type="Proteomes" id="UP001595841">
    <property type="component" value="Unassembled WGS sequence"/>
</dbReference>
<evidence type="ECO:0000256" key="2">
    <source>
        <dbReference type="SAM" id="Coils"/>
    </source>
</evidence>
<feature type="repeat" description="TPR" evidence="1">
    <location>
        <begin position="243"/>
        <end position="276"/>
    </location>
</feature>
<feature type="repeat" description="TPR" evidence="1">
    <location>
        <begin position="163"/>
        <end position="196"/>
    </location>
</feature>
<feature type="repeat" description="TPR" evidence="1">
    <location>
        <begin position="83"/>
        <end position="116"/>
    </location>
</feature>
<organism evidence="6 7">
    <name type="scientific">Flagellimonas marina</name>
    <dbReference type="NCBI Taxonomy" id="1775168"/>
    <lineage>
        <taxon>Bacteria</taxon>
        <taxon>Pseudomonadati</taxon>
        <taxon>Bacteroidota</taxon>
        <taxon>Flavobacteriia</taxon>
        <taxon>Flavobacteriales</taxon>
        <taxon>Flavobacteriaceae</taxon>
        <taxon>Flagellimonas</taxon>
    </lineage>
</organism>
<feature type="signal peptide" evidence="4">
    <location>
        <begin position="1"/>
        <end position="23"/>
    </location>
</feature>
<name>A0ABV8PPB6_9FLAO</name>
<evidence type="ECO:0000256" key="1">
    <source>
        <dbReference type="PROSITE-ProRule" id="PRU00339"/>
    </source>
</evidence>
<dbReference type="InterPro" id="IPR050640">
    <property type="entry name" value="Bact_2-comp_sensor_kinase"/>
</dbReference>
<keyword evidence="3" id="KW-0472">Membrane</keyword>
<dbReference type="InterPro" id="IPR036890">
    <property type="entry name" value="HATPase_C_sf"/>
</dbReference>
<keyword evidence="3" id="KW-0812">Transmembrane</keyword>
<proteinExistence type="predicted"/>
<dbReference type="EMBL" id="JBHSCL010000004">
    <property type="protein sequence ID" value="MFC4220456.1"/>
    <property type="molecule type" value="Genomic_DNA"/>
</dbReference>
<dbReference type="Pfam" id="PF13424">
    <property type="entry name" value="TPR_12"/>
    <property type="match status" value="2"/>
</dbReference>
<accession>A0ABV8PPB6</accession>
<feature type="domain" description="Signal transduction histidine kinase internal region" evidence="5">
    <location>
        <begin position="455"/>
        <end position="533"/>
    </location>
</feature>
<dbReference type="Gene3D" id="3.30.565.10">
    <property type="entry name" value="Histidine kinase-like ATPase, C-terminal domain"/>
    <property type="match status" value="1"/>
</dbReference>
<keyword evidence="7" id="KW-1185">Reference proteome</keyword>
<comment type="caution">
    <text evidence="6">The sequence shown here is derived from an EMBL/GenBank/DDBJ whole genome shotgun (WGS) entry which is preliminary data.</text>
</comment>
<protein>
    <submittedName>
        <fullName evidence="6">Tetratricopeptide repeat protein</fullName>
    </submittedName>
</protein>
<evidence type="ECO:0000256" key="3">
    <source>
        <dbReference type="SAM" id="Phobius"/>
    </source>
</evidence>
<keyword evidence="3" id="KW-1133">Transmembrane helix</keyword>
<dbReference type="PANTHER" id="PTHR34220">
    <property type="entry name" value="SENSOR HISTIDINE KINASE YPDA"/>
    <property type="match status" value="1"/>
</dbReference>